<keyword evidence="1" id="KW-1133">Transmembrane helix</keyword>
<dbReference type="RefSeq" id="WP_252796949.1">
    <property type="nucleotide sequence ID" value="NZ_CP097118.1"/>
</dbReference>
<organism evidence="2 3">
    <name type="scientific">Fructilactobacillus hinvesii</name>
    <dbReference type="NCBI Taxonomy" id="2940300"/>
    <lineage>
        <taxon>Bacteria</taxon>
        <taxon>Bacillati</taxon>
        <taxon>Bacillota</taxon>
        <taxon>Bacilli</taxon>
        <taxon>Lactobacillales</taxon>
        <taxon>Lactobacillaceae</taxon>
        <taxon>Fructilactobacillus</taxon>
    </lineage>
</organism>
<evidence type="ECO:0000313" key="2">
    <source>
        <dbReference type="EMBL" id="USS87658.1"/>
    </source>
</evidence>
<evidence type="ECO:0000313" key="3">
    <source>
        <dbReference type="Proteomes" id="UP001057025"/>
    </source>
</evidence>
<gene>
    <name evidence="2" type="ORF">M3M39_05990</name>
</gene>
<keyword evidence="1" id="KW-0472">Membrane</keyword>
<sequence length="84" mass="9514">MKEFKVQTILLIAIAFILGMSEFIIIGVLGNIAKTFHVSFASVGFLTTLFALIYAISTPILSLFNWEAFFKKGHECCFKLLYSW</sequence>
<proteinExistence type="predicted"/>
<reference evidence="2" key="1">
    <citation type="submission" date="2022-05" db="EMBL/GenBank/DDBJ databases">
        <authorList>
            <person name="Oliphant S.A."/>
            <person name="Watson-Haigh N.S."/>
            <person name="Sumby K.M."/>
            <person name="Gardner J.M."/>
            <person name="Jiranek V."/>
        </authorList>
    </citation>
    <scope>NUCLEOTIDE SEQUENCE</scope>
    <source>
        <strain evidence="2">KI11_C11</strain>
    </source>
</reference>
<keyword evidence="1" id="KW-0812">Transmembrane</keyword>
<feature type="transmembrane region" description="Helical" evidence="1">
    <location>
        <begin position="39"/>
        <end position="64"/>
    </location>
</feature>
<dbReference type="Proteomes" id="UP001057025">
    <property type="component" value="Chromosome"/>
</dbReference>
<keyword evidence="3" id="KW-1185">Reference proteome</keyword>
<dbReference type="SUPFAM" id="SSF103473">
    <property type="entry name" value="MFS general substrate transporter"/>
    <property type="match status" value="1"/>
</dbReference>
<name>A0ABY5BVG0_9LACO</name>
<dbReference type="InterPro" id="IPR036259">
    <property type="entry name" value="MFS_trans_sf"/>
</dbReference>
<dbReference type="EMBL" id="CP097118">
    <property type="protein sequence ID" value="USS87658.1"/>
    <property type="molecule type" value="Genomic_DNA"/>
</dbReference>
<accession>A0ABY5BVG0</accession>
<evidence type="ECO:0000256" key="1">
    <source>
        <dbReference type="SAM" id="Phobius"/>
    </source>
</evidence>
<protein>
    <recommendedName>
        <fullName evidence="4">MFS transporter</fullName>
    </recommendedName>
</protein>
<feature type="transmembrane region" description="Helical" evidence="1">
    <location>
        <begin position="9"/>
        <end position="33"/>
    </location>
</feature>
<evidence type="ECO:0008006" key="4">
    <source>
        <dbReference type="Google" id="ProtNLM"/>
    </source>
</evidence>